<dbReference type="AlphaFoldDB" id="A0A6B2JY24"/>
<dbReference type="InterPro" id="IPR015168">
    <property type="entry name" value="SsuA/THI5"/>
</dbReference>
<reference evidence="5 6" key="1">
    <citation type="submission" date="2020-02" db="EMBL/GenBank/DDBJ databases">
        <title>Pseudoroseicyclus tamarix, sp. nov., isolated from offshore sediment of a Tamarix chinensis forest.</title>
        <authorList>
            <person name="Gai Y."/>
        </authorList>
    </citation>
    <scope>NUCLEOTIDE SEQUENCE [LARGE SCALE GENOMIC DNA]</scope>
    <source>
        <strain evidence="5 6">CLL3-39</strain>
    </source>
</reference>
<proteinExistence type="inferred from homology"/>
<dbReference type="EMBL" id="JAAGAB010000002">
    <property type="protein sequence ID" value="NDV01184.1"/>
    <property type="molecule type" value="Genomic_DNA"/>
</dbReference>
<keyword evidence="6" id="KW-1185">Reference proteome</keyword>
<comment type="similarity">
    <text evidence="2">Belongs to the bacterial solute-binding protein SsuA/TauA family.</text>
</comment>
<dbReference type="PANTHER" id="PTHR30024">
    <property type="entry name" value="ALIPHATIC SULFONATES-BINDING PROTEIN-RELATED"/>
    <property type="match status" value="1"/>
</dbReference>
<evidence type="ECO:0000256" key="3">
    <source>
        <dbReference type="ARBA" id="ARBA00022729"/>
    </source>
</evidence>
<dbReference type="Gene3D" id="3.40.190.10">
    <property type="entry name" value="Periplasmic binding protein-like II"/>
    <property type="match status" value="2"/>
</dbReference>
<gene>
    <name evidence="5" type="ORF">GZA08_09420</name>
</gene>
<evidence type="ECO:0000256" key="2">
    <source>
        <dbReference type="ARBA" id="ARBA00010742"/>
    </source>
</evidence>
<evidence type="ECO:0000313" key="5">
    <source>
        <dbReference type="EMBL" id="NDV01184.1"/>
    </source>
</evidence>
<evidence type="ECO:0000313" key="6">
    <source>
        <dbReference type="Proteomes" id="UP000474757"/>
    </source>
</evidence>
<dbReference type="Proteomes" id="UP000474757">
    <property type="component" value="Unassembled WGS sequence"/>
</dbReference>
<organism evidence="5 6">
    <name type="scientific">Pseudoroseicyclus tamaricis</name>
    <dbReference type="NCBI Taxonomy" id="2705421"/>
    <lineage>
        <taxon>Bacteria</taxon>
        <taxon>Pseudomonadati</taxon>
        <taxon>Pseudomonadota</taxon>
        <taxon>Alphaproteobacteria</taxon>
        <taxon>Rhodobacterales</taxon>
        <taxon>Paracoccaceae</taxon>
        <taxon>Pseudoroseicyclus</taxon>
    </lineage>
</organism>
<comment type="caution">
    <text evidence="5">The sequence shown here is derived from an EMBL/GenBank/DDBJ whole genome shotgun (WGS) entry which is preliminary data.</text>
</comment>
<accession>A0A6B2JY24</accession>
<protein>
    <submittedName>
        <fullName evidence="5">ABC transporter substrate-binding protein</fullName>
    </submittedName>
</protein>
<sequence length="318" mass="34139">MGEPFRLIVTHLEPPLVPNSIQDMAADRGYFEEEGVEVELVRVQQTPSAVAALQSGEGEMANISVDALVQLVLGGSPDMRAVTSPNKSLPFLIASSEEIASPEDLAGASFGVGRIGSLDYTLSGEVLSGYGLAWDDLELVALGQPSVRGQALSAGQVDATTMSIGVWSELPDQTGLHILVPQDAYYEAAPVVNKVNVVLQETLDERGGEVEGVIRALIRASRDVADNPQLWVDYMSEVRPDVAPETLDMLAESFAGGWEVNGGLNAEELQFTQDFLYQSEDFADQREVTLEEWVDFGPVDNVLADLGTAEGASDMPVR</sequence>
<feature type="domain" description="SsuA/THI5-like" evidence="4">
    <location>
        <begin position="24"/>
        <end position="229"/>
    </location>
</feature>
<dbReference type="SUPFAM" id="SSF53850">
    <property type="entry name" value="Periplasmic binding protein-like II"/>
    <property type="match status" value="1"/>
</dbReference>
<comment type="subcellular location">
    <subcellularLocation>
        <location evidence="1">Periplasm</location>
    </subcellularLocation>
</comment>
<evidence type="ECO:0000256" key="1">
    <source>
        <dbReference type="ARBA" id="ARBA00004418"/>
    </source>
</evidence>
<keyword evidence="3" id="KW-0732">Signal</keyword>
<dbReference type="PANTHER" id="PTHR30024:SF47">
    <property type="entry name" value="TAURINE-BINDING PERIPLASMIC PROTEIN"/>
    <property type="match status" value="1"/>
</dbReference>
<dbReference type="Pfam" id="PF09084">
    <property type="entry name" value="NMT1"/>
    <property type="match status" value="1"/>
</dbReference>
<dbReference type="GO" id="GO:0042597">
    <property type="term" value="C:periplasmic space"/>
    <property type="evidence" value="ECO:0007669"/>
    <property type="project" value="UniProtKB-SubCell"/>
</dbReference>
<evidence type="ECO:0000259" key="4">
    <source>
        <dbReference type="Pfam" id="PF09084"/>
    </source>
</evidence>
<name>A0A6B2JY24_9RHOB</name>